<reference evidence="19" key="1">
    <citation type="submission" date="2025-08" db="UniProtKB">
        <authorList>
            <consortium name="RefSeq"/>
        </authorList>
    </citation>
    <scope>IDENTIFICATION</scope>
    <source>
        <strain evidence="19">11010-0011.00</strain>
        <tissue evidence="19">Whole body</tissue>
    </source>
</reference>
<dbReference type="Pfam" id="PF22697">
    <property type="entry name" value="SOS1_NGEF_PH"/>
    <property type="match status" value="1"/>
</dbReference>
<dbReference type="CDD" id="cd09940">
    <property type="entry name" value="SH2_Vav_family"/>
    <property type="match status" value="1"/>
</dbReference>
<keyword evidence="5" id="KW-0677">Repeat</keyword>
<evidence type="ECO:0000256" key="2">
    <source>
        <dbReference type="ARBA" id="ARBA00022553"/>
    </source>
</evidence>
<feature type="compositionally biased region" description="Polar residues" evidence="11">
    <location>
        <begin position="303"/>
        <end position="318"/>
    </location>
</feature>
<sequence length="1047" mass="118316">MASNNFGSIGGNSGSGGAAAGAAGIASAANSDLWRECVAWLTRCKVIPPDHKAALPDAEIRILAMTLRDGVLLCNLVIHLDPSSMEAREFNRKPQMAQFLCCKNIKLFLDVCHNHFGIRDQDLFEPTMLYDLTNFHRVLITLSKLSQCRKVQQMHPDLTGFNLQLSPSERSHSDEAIYKDLHSTDMNKTGSIDASGSSSTEYYDRTSQSGSLSVEDENSDITIENGTEDIDDYIEDSLSNMCDTTIDNDSAGIVHIEATHSVHHQNNNNNNNNCKQTTARTSCNLRALSLDMTLDPEDGGGSTSVAVTPTPESAANHSSSKELPPKNVLPSRTSSGSSGAAGGSGSGSGGTHAPTMRHVSSSSSTSSLFVSESQRLQRAAAAVYNYRSSTAADHEYAYINDIYSEDDEKVYEDLCYVTFQSKDKPEVTTDNIACNGTVYDHTNTKEEEVYQDLCALHRTNRSQTTSATSFEQRDYVIRELVDTESNYLDVLNALKAKFMAPLERHLNPDELKQIFPRIRELADIHTKFLDKLRESLLPNTELKMGQVFLNFREPFLIYGEYCSCLLNAIDYLADVCKKNLIIDQLVQKCERDYNVGKLQLRDILSVPMQRILKYHLLLDKLVKETSPAHDDYRSLERAKDAMIDVSQYINEVKRDSDHLVIIQKVKDSINDLHLLQNGNDLKQYGRLLLDGDLHIKAHEDQKTKQRYAFVFDKILILVKPLNIKTGDMQYTYHDSHKLADYRVEQSHSRRTLGRDNRFKYQLLFARKSGKTAFTLYLKSEHERDKWRKALTDAMESLDPPGCRNTDHKMEIYTFDEPTTCKHCCKFLKGRIHQGYRCKVCQINVHKGCISSTGRCKQNPVSIPPPVCDRQLSEFNWFVGNMDRETAANRLENRRVGTYLLRVRPQGASSPHETMYALSLKTDDHVIKHMKINQENDGESMLYCLSSRRHFKTIVELVSYYERNDLGENFAGLNQSLQWPFREVIATALYDYEPKAGSNQLQLRTDCQVLVIGKDGDSKGWWRGKIGDTVGYFPKEYVQEHPPTSDEL</sequence>
<evidence type="ECO:0000259" key="16">
    <source>
        <dbReference type="PROSITE" id="PS50021"/>
    </source>
</evidence>
<dbReference type="PANTHER" id="PTHR45818:SF3">
    <property type="entry name" value="PROTEIN VAV"/>
    <property type="match status" value="1"/>
</dbReference>
<keyword evidence="7" id="KW-0862">Zinc</keyword>
<dbReference type="GeneID" id="115627519"/>
<dbReference type="SMART" id="SM00109">
    <property type="entry name" value="C1"/>
    <property type="match status" value="1"/>
</dbReference>
<evidence type="ECO:0000259" key="13">
    <source>
        <dbReference type="PROSITE" id="PS50002"/>
    </source>
</evidence>
<dbReference type="Gene3D" id="3.30.505.10">
    <property type="entry name" value="SH2 domain"/>
    <property type="match status" value="1"/>
</dbReference>
<dbReference type="InterPro" id="IPR001715">
    <property type="entry name" value="CH_dom"/>
</dbReference>
<dbReference type="CDD" id="cd01223">
    <property type="entry name" value="PH_Vav"/>
    <property type="match status" value="1"/>
</dbReference>
<evidence type="ECO:0000256" key="4">
    <source>
        <dbReference type="ARBA" id="ARBA00022723"/>
    </source>
</evidence>
<dbReference type="CDD" id="cd00160">
    <property type="entry name" value="RhoGEF"/>
    <property type="match status" value="1"/>
</dbReference>
<evidence type="ECO:0000256" key="6">
    <source>
        <dbReference type="ARBA" id="ARBA00022771"/>
    </source>
</evidence>
<dbReference type="Proteomes" id="UP000504634">
    <property type="component" value="Unplaced"/>
</dbReference>
<dbReference type="SUPFAM" id="SSF55550">
    <property type="entry name" value="SH2 domain"/>
    <property type="match status" value="1"/>
</dbReference>
<feature type="domain" description="SH2" evidence="12">
    <location>
        <begin position="876"/>
        <end position="980"/>
    </location>
</feature>
<dbReference type="PANTHER" id="PTHR45818">
    <property type="entry name" value="PROTEIN VAV"/>
    <property type="match status" value="1"/>
</dbReference>
<dbReference type="PROSITE" id="PS50002">
    <property type="entry name" value="SH3"/>
    <property type="match status" value="1"/>
</dbReference>
<proteinExistence type="predicted"/>
<name>A0A6J2TSM7_DROLE</name>
<dbReference type="Gene3D" id="1.10.418.10">
    <property type="entry name" value="Calponin-like domain"/>
    <property type="match status" value="1"/>
</dbReference>
<dbReference type="Gene3D" id="2.30.30.40">
    <property type="entry name" value="SH3 Domains"/>
    <property type="match status" value="1"/>
</dbReference>
<dbReference type="InterPro" id="IPR036028">
    <property type="entry name" value="SH3-like_dom_sf"/>
</dbReference>
<dbReference type="InterPro" id="IPR055251">
    <property type="entry name" value="SOS1_NGEF_PH"/>
</dbReference>
<accession>A0A6J2TSM7</accession>
<feature type="domain" description="DH" evidence="15">
    <location>
        <begin position="472"/>
        <end position="652"/>
    </location>
</feature>
<dbReference type="Gene3D" id="1.20.900.10">
    <property type="entry name" value="Dbl homology (DH) domain"/>
    <property type="match status" value="1"/>
</dbReference>
<dbReference type="FunFam" id="1.10.418.10:FF:000019">
    <property type="entry name" value="Vav guanine nucleotide exchange factor 2"/>
    <property type="match status" value="1"/>
</dbReference>
<keyword evidence="4" id="KW-0479">Metal-binding</keyword>
<dbReference type="PROSITE" id="PS50081">
    <property type="entry name" value="ZF_DAG_PE_2"/>
    <property type="match status" value="1"/>
</dbReference>
<keyword evidence="1 10" id="KW-0728">SH3 domain</keyword>
<dbReference type="Pfam" id="PF00307">
    <property type="entry name" value="CH"/>
    <property type="match status" value="1"/>
</dbReference>
<evidence type="ECO:0000313" key="19">
    <source>
        <dbReference type="RefSeq" id="XP_030379079.1"/>
    </source>
</evidence>
<dbReference type="Gene3D" id="2.30.29.30">
    <property type="entry name" value="Pleckstrin-homology domain (PH domain)/Phosphotyrosine-binding domain (PTB)"/>
    <property type="match status" value="1"/>
</dbReference>
<dbReference type="InterPro" id="IPR036860">
    <property type="entry name" value="SH2_dom_sf"/>
</dbReference>
<gene>
    <name evidence="19" type="primary">LOC115627519</name>
</gene>
<keyword evidence="6" id="KW-0863">Zinc-finger</keyword>
<feature type="region of interest" description="Disordered" evidence="11">
    <location>
        <begin position="292"/>
        <end position="366"/>
    </location>
</feature>
<dbReference type="Pfam" id="PF00621">
    <property type="entry name" value="RhoGEF"/>
    <property type="match status" value="1"/>
</dbReference>
<keyword evidence="3" id="KW-0344">Guanine-nucleotide releasing factor</keyword>
<dbReference type="PROSITE" id="PS50003">
    <property type="entry name" value="PH_DOMAIN"/>
    <property type="match status" value="1"/>
</dbReference>
<keyword evidence="18" id="KW-1185">Reference proteome</keyword>
<evidence type="ECO:0000259" key="17">
    <source>
        <dbReference type="PROSITE" id="PS50081"/>
    </source>
</evidence>
<dbReference type="InterPro" id="IPR035031">
    <property type="entry name" value="Vav_SH2_invertebrate"/>
</dbReference>
<dbReference type="PROSITE" id="PS50021">
    <property type="entry name" value="CH"/>
    <property type="match status" value="1"/>
</dbReference>
<dbReference type="GO" id="GO:0008270">
    <property type="term" value="F:zinc ion binding"/>
    <property type="evidence" value="ECO:0007669"/>
    <property type="project" value="UniProtKB-KW"/>
</dbReference>
<dbReference type="SMART" id="SM00325">
    <property type="entry name" value="RhoGEF"/>
    <property type="match status" value="1"/>
</dbReference>
<feature type="region of interest" description="Disordered" evidence="11">
    <location>
        <begin position="188"/>
        <end position="218"/>
    </location>
</feature>
<dbReference type="InterPro" id="IPR011993">
    <property type="entry name" value="PH-like_dom_sf"/>
</dbReference>
<dbReference type="InterPro" id="IPR001849">
    <property type="entry name" value="PH_domain"/>
</dbReference>
<dbReference type="Pfam" id="PF00017">
    <property type="entry name" value="SH2"/>
    <property type="match status" value="1"/>
</dbReference>
<dbReference type="InterPro" id="IPR001452">
    <property type="entry name" value="SH3_domain"/>
</dbReference>
<feature type="compositionally biased region" description="Gly residues" evidence="11">
    <location>
        <begin position="339"/>
        <end position="350"/>
    </location>
</feature>
<dbReference type="PROSITE" id="PS50010">
    <property type="entry name" value="DH_2"/>
    <property type="match status" value="1"/>
</dbReference>
<dbReference type="SMART" id="SM00233">
    <property type="entry name" value="PH"/>
    <property type="match status" value="1"/>
</dbReference>
<dbReference type="InterPro" id="IPR037832">
    <property type="entry name" value="PH_Vav"/>
</dbReference>
<dbReference type="RefSeq" id="XP_030379079.1">
    <property type="nucleotide sequence ID" value="XM_030523219.1"/>
</dbReference>
<keyword evidence="2" id="KW-0597">Phosphoprotein</keyword>
<dbReference type="CDD" id="cd21201">
    <property type="entry name" value="CH_VAV"/>
    <property type="match status" value="1"/>
</dbReference>
<dbReference type="GO" id="GO:0005085">
    <property type="term" value="F:guanyl-nucleotide exchange factor activity"/>
    <property type="evidence" value="ECO:0007669"/>
    <property type="project" value="UniProtKB-KW"/>
</dbReference>
<dbReference type="InterPro" id="IPR002219">
    <property type="entry name" value="PKC_DAG/PE"/>
</dbReference>
<dbReference type="PROSITE" id="PS00479">
    <property type="entry name" value="ZF_DAG_PE_1"/>
    <property type="match status" value="1"/>
</dbReference>
<feature type="domain" description="Phorbol-ester/DAG-type" evidence="17">
    <location>
        <begin position="806"/>
        <end position="855"/>
    </location>
</feature>
<dbReference type="Pfam" id="PF00130">
    <property type="entry name" value="C1_1"/>
    <property type="match status" value="1"/>
</dbReference>
<dbReference type="GO" id="GO:0007165">
    <property type="term" value="P:signal transduction"/>
    <property type="evidence" value="ECO:0007669"/>
    <property type="project" value="UniProtKB-ARBA"/>
</dbReference>
<evidence type="ECO:0000313" key="18">
    <source>
        <dbReference type="Proteomes" id="UP000504634"/>
    </source>
</evidence>
<dbReference type="SUPFAM" id="SSF50044">
    <property type="entry name" value="SH3-domain"/>
    <property type="match status" value="1"/>
</dbReference>
<evidence type="ECO:0000256" key="5">
    <source>
        <dbReference type="ARBA" id="ARBA00022737"/>
    </source>
</evidence>
<dbReference type="GO" id="GO:0009653">
    <property type="term" value="P:anatomical structure morphogenesis"/>
    <property type="evidence" value="ECO:0007669"/>
    <property type="project" value="UniProtKB-ARBA"/>
</dbReference>
<dbReference type="SUPFAM" id="SSF47576">
    <property type="entry name" value="Calponin-homology domain, CH-domain"/>
    <property type="match status" value="1"/>
</dbReference>
<evidence type="ECO:0000256" key="3">
    <source>
        <dbReference type="ARBA" id="ARBA00022658"/>
    </source>
</evidence>
<dbReference type="InterPro" id="IPR035899">
    <property type="entry name" value="DBL_dom_sf"/>
</dbReference>
<dbReference type="SMART" id="SM00033">
    <property type="entry name" value="CH"/>
    <property type="match status" value="1"/>
</dbReference>
<feature type="domain" description="PH" evidence="14">
    <location>
        <begin position="686"/>
        <end position="795"/>
    </location>
</feature>
<dbReference type="InterPro" id="IPR000219">
    <property type="entry name" value="DH_dom"/>
</dbReference>
<dbReference type="CDD" id="cd20810">
    <property type="entry name" value="C1_VAV"/>
    <property type="match status" value="1"/>
</dbReference>
<dbReference type="SUPFAM" id="SSF48065">
    <property type="entry name" value="DBL homology domain (DH-domain)"/>
    <property type="match status" value="1"/>
</dbReference>
<feature type="domain" description="SH3" evidence="13">
    <location>
        <begin position="980"/>
        <end position="1042"/>
    </location>
</feature>
<dbReference type="InterPro" id="IPR036872">
    <property type="entry name" value="CH_dom_sf"/>
</dbReference>
<feature type="compositionally biased region" description="Polar residues" evidence="11">
    <location>
        <begin position="188"/>
        <end position="212"/>
    </location>
</feature>
<dbReference type="PROSITE" id="PS50001">
    <property type="entry name" value="SH2"/>
    <property type="match status" value="1"/>
</dbReference>
<feature type="domain" description="Calponin-homology (CH)" evidence="16">
    <location>
        <begin position="31"/>
        <end position="150"/>
    </location>
</feature>
<dbReference type="SUPFAM" id="SSF50729">
    <property type="entry name" value="PH domain-like"/>
    <property type="match status" value="1"/>
</dbReference>
<evidence type="ECO:0000256" key="7">
    <source>
        <dbReference type="ARBA" id="ARBA00022833"/>
    </source>
</evidence>
<evidence type="ECO:0000256" key="11">
    <source>
        <dbReference type="SAM" id="MobiDB-lite"/>
    </source>
</evidence>
<evidence type="ECO:0000256" key="10">
    <source>
        <dbReference type="PROSITE-ProRule" id="PRU00192"/>
    </source>
</evidence>
<dbReference type="GO" id="GO:0005737">
    <property type="term" value="C:cytoplasm"/>
    <property type="evidence" value="ECO:0007669"/>
    <property type="project" value="TreeGrafter"/>
</dbReference>
<evidence type="ECO:0000256" key="8">
    <source>
        <dbReference type="ARBA" id="ARBA00022999"/>
    </source>
</evidence>
<dbReference type="OrthoDB" id="5340910at2759"/>
<dbReference type="GO" id="GO:0048468">
    <property type="term" value="P:cell development"/>
    <property type="evidence" value="ECO:0007669"/>
    <property type="project" value="UniProtKB-ARBA"/>
</dbReference>
<evidence type="ECO:0000259" key="14">
    <source>
        <dbReference type="PROSITE" id="PS50003"/>
    </source>
</evidence>
<dbReference type="AlphaFoldDB" id="A0A6J2TSM7"/>
<dbReference type="InterPro" id="IPR000980">
    <property type="entry name" value="SH2"/>
</dbReference>
<dbReference type="SMART" id="SM00326">
    <property type="entry name" value="SH3"/>
    <property type="match status" value="1"/>
</dbReference>
<evidence type="ECO:0000259" key="15">
    <source>
        <dbReference type="PROSITE" id="PS50010"/>
    </source>
</evidence>
<evidence type="ECO:0000256" key="9">
    <source>
        <dbReference type="PROSITE-ProRule" id="PRU00191"/>
    </source>
</evidence>
<dbReference type="CTD" id="32920"/>
<evidence type="ECO:0000259" key="12">
    <source>
        <dbReference type="PROSITE" id="PS50001"/>
    </source>
</evidence>
<dbReference type="SMART" id="SM00252">
    <property type="entry name" value="SH2"/>
    <property type="match status" value="1"/>
</dbReference>
<evidence type="ECO:0000256" key="1">
    <source>
        <dbReference type="ARBA" id="ARBA00022443"/>
    </source>
</evidence>
<dbReference type="GO" id="GO:0016477">
    <property type="term" value="P:cell migration"/>
    <property type="evidence" value="ECO:0007669"/>
    <property type="project" value="TreeGrafter"/>
</dbReference>
<keyword evidence="8 9" id="KW-0727">SH2 domain</keyword>
<protein>
    <submittedName>
        <fullName evidence="19">Protein vav isoform X3</fullName>
    </submittedName>
</protein>
<organism evidence="18 19">
    <name type="scientific">Drosophila lebanonensis</name>
    <name type="common">Fruit fly</name>
    <name type="synonym">Scaptodrosophila lebanonensis</name>
    <dbReference type="NCBI Taxonomy" id="7225"/>
    <lineage>
        <taxon>Eukaryota</taxon>
        <taxon>Metazoa</taxon>
        <taxon>Ecdysozoa</taxon>
        <taxon>Arthropoda</taxon>
        <taxon>Hexapoda</taxon>
        <taxon>Insecta</taxon>
        <taxon>Pterygota</taxon>
        <taxon>Neoptera</taxon>
        <taxon>Endopterygota</taxon>
        <taxon>Diptera</taxon>
        <taxon>Brachycera</taxon>
        <taxon>Muscomorpha</taxon>
        <taxon>Ephydroidea</taxon>
        <taxon>Drosophilidae</taxon>
        <taxon>Scaptodrosophila</taxon>
    </lineage>
</organism>
<dbReference type="Gene3D" id="3.30.60.20">
    <property type="match status" value="1"/>
</dbReference>
<dbReference type="Pfam" id="PF00018">
    <property type="entry name" value="SH3_1"/>
    <property type="match status" value="1"/>
</dbReference>